<evidence type="ECO:0000313" key="2">
    <source>
        <dbReference type="Proteomes" id="UP000095287"/>
    </source>
</evidence>
<organism evidence="2 3">
    <name type="scientific">Steinernema glaseri</name>
    <dbReference type="NCBI Taxonomy" id="37863"/>
    <lineage>
        <taxon>Eukaryota</taxon>
        <taxon>Metazoa</taxon>
        <taxon>Ecdysozoa</taxon>
        <taxon>Nematoda</taxon>
        <taxon>Chromadorea</taxon>
        <taxon>Rhabditida</taxon>
        <taxon>Tylenchina</taxon>
        <taxon>Panagrolaimomorpha</taxon>
        <taxon>Strongyloidoidea</taxon>
        <taxon>Steinernematidae</taxon>
        <taxon>Steinernema</taxon>
    </lineage>
</organism>
<feature type="region of interest" description="Disordered" evidence="1">
    <location>
        <begin position="19"/>
        <end position="61"/>
    </location>
</feature>
<protein>
    <submittedName>
        <fullName evidence="3">Uncharacterized protein</fullName>
    </submittedName>
</protein>
<evidence type="ECO:0000256" key="1">
    <source>
        <dbReference type="SAM" id="MobiDB-lite"/>
    </source>
</evidence>
<accession>A0A1I7ZF62</accession>
<dbReference type="WBParaSite" id="L893_g2583.t1">
    <property type="protein sequence ID" value="L893_g2583.t1"/>
    <property type="gene ID" value="L893_g2583"/>
</dbReference>
<keyword evidence="2" id="KW-1185">Reference proteome</keyword>
<proteinExistence type="predicted"/>
<reference evidence="3" key="1">
    <citation type="submission" date="2016-11" db="UniProtKB">
        <authorList>
            <consortium name="WormBaseParasite"/>
        </authorList>
    </citation>
    <scope>IDENTIFICATION</scope>
</reference>
<name>A0A1I7ZF62_9BILA</name>
<evidence type="ECO:0000313" key="3">
    <source>
        <dbReference type="WBParaSite" id="L893_g2583.t1"/>
    </source>
</evidence>
<feature type="region of interest" description="Disordered" evidence="1">
    <location>
        <begin position="73"/>
        <end position="97"/>
    </location>
</feature>
<sequence length="97" mass="10916">MITTSHFIPTFHFYRNKQHASEDYAKLRGRNEDTALTGSKSTREDRPESSSAPLGSEEREERLDDLIACAFQELSVRDDGSMPPSGPGRSLGTMKRR</sequence>
<feature type="compositionally biased region" description="Basic and acidic residues" evidence="1">
    <location>
        <begin position="19"/>
        <end position="33"/>
    </location>
</feature>
<dbReference type="AlphaFoldDB" id="A0A1I7ZF62"/>
<dbReference type="Proteomes" id="UP000095287">
    <property type="component" value="Unplaced"/>
</dbReference>